<dbReference type="Proteomes" id="UP000619079">
    <property type="component" value="Unassembled WGS sequence"/>
</dbReference>
<proteinExistence type="predicted"/>
<evidence type="ECO:0000313" key="2">
    <source>
        <dbReference type="EMBL" id="MBJ6372093.1"/>
    </source>
</evidence>
<sequence>MKRRDVLILAGLAAVVVALPRARRLGEPEFEFETIPGLAGFRRLSGGSVSSLPIALVGIDTLSAEQNALRRAIASSPCDSLWHDGGAPAPGIVPVAVFTDYNCPYCPTLSETVIALQEAGEPIAVRWQDLPLLGPRSEDAARAALAAERQDAYLPLHRHLMRSTLRPGEAQLGTLAESFGLEPSQFVEDAASEEVAARIERSRALADVFGIVGTPSLVVGRTLVVGTIEERDLRRLIALEAAMPPGPCFAG</sequence>
<accession>A0A8J7IKX0</accession>
<dbReference type="RefSeq" id="WP_199024973.1">
    <property type="nucleotide sequence ID" value="NZ_JAELVR010000007.1"/>
</dbReference>
<feature type="domain" description="DSBA-like thioredoxin" evidence="1">
    <location>
        <begin position="95"/>
        <end position="236"/>
    </location>
</feature>
<name>A0A8J7IKX0_9RHOB</name>
<dbReference type="GO" id="GO:0016491">
    <property type="term" value="F:oxidoreductase activity"/>
    <property type="evidence" value="ECO:0007669"/>
    <property type="project" value="InterPro"/>
</dbReference>
<keyword evidence="3" id="KW-1185">Reference proteome</keyword>
<evidence type="ECO:0000313" key="3">
    <source>
        <dbReference type="Proteomes" id="UP000619079"/>
    </source>
</evidence>
<protein>
    <submittedName>
        <fullName evidence="2">DsbA family protein</fullName>
    </submittedName>
</protein>
<dbReference type="InterPro" id="IPR001853">
    <property type="entry name" value="DSBA-like_thioredoxin_dom"/>
</dbReference>
<comment type="caution">
    <text evidence="2">The sequence shown here is derived from an EMBL/GenBank/DDBJ whole genome shotgun (WGS) entry which is preliminary data.</text>
</comment>
<evidence type="ECO:0000259" key="1">
    <source>
        <dbReference type="Pfam" id="PF01323"/>
    </source>
</evidence>
<gene>
    <name evidence="2" type="ORF">JF290_11200</name>
</gene>
<dbReference type="Gene3D" id="3.40.30.10">
    <property type="entry name" value="Glutaredoxin"/>
    <property type="match status" value="1"/>
</dbReference>
<dbReference type="AlphaFoldDB" id="A0A8J7IKX0"/>
<reference evidence="2" key="1">
    <citation type="submission" date="2020-12" db="EMBL/GenBank/DDBJ databases">
        <title>Sedimentitalea sp. nov., isolated from sand in Incheon.</title>
        <authorList>
            <person name="Kim W."/>
        </authorList>
    </citation>
    <scope>NUCLEOTIDE SEQUENCE</scope>
    <source>
        <strain evidence="2">CAU 1593</strain>
    </source>
</reference>
<dbReference type="SUPFAM" id="SSF52833">
    <property type="entry name" value="Thioredoxin-like"/>
    <property type="match status" value="1"/>
</dbReference>
<dbReference type="Pfam" id="PF01323">
    <property type="entry name" value="DSBA"/>
    <property type="match status" value="1"/>
</dbReference>
<dbReference type="EMBL" id="JAELVR010000007">
    <property type="protein sequence ID" value="MBJ6372093.1"/>
    <property type="molecule type" value="Genomic_DNA"/>
</dbReference>
<organism evidence="2 3">
    <name type="scientific">Sedimentitalea arenosa</name>
    <dbReference type="NCBI Taxonomy" id="2798803"/>
    <lineage>
        <taxon>Bacteria</taxon>
        <taxon>Pseudomonadati</taxon>
        <taxon>Pseudomonadota</taxon>
        <taxon>Alphaproteobacteria</taxon>
        <taxon>Rhodobacterales</taxon>
        <taxon>Paracoccaceae</taxon>
        <taxon>Sedimentitalea</taxon>
    </lineage>
</organism>
<dbReference type="InterPro" id="IPR036249">
    <property type="entry name" value="Thioredoxin-like_sf"/>
</dbReference>